<dbReference type="AlphaFoldDB" id="K2NFU1"/>
<gene>
    <name evidence="1" type="ORF">MOQ_001649</name>
</gene>
<evidence type="ECO:0000313" key="1">
    <source>
        <dbReference type="EMBL" id="EKF38145.1"/>
    </source>
</evidence>
<organism evidence="1 2">
    <name type="scientific">Trypanosoma cruzi marinkellei</name>
    <dbReference type="NCBI Taxonomy" id="85056"/>
    <lineage>
        <taxon>Eukaryota</taxon>
        <taxon>Discoba</taxon>
        <taxon>Euglenozoa</taxon>
        <taxon>Kinetoplastea</taxon>
        <taxon>Metakinetoplastina</taxon>
        <taxon>Trypanosomatida</taxon>
        <taxon>Trypanosomatidae</taxon>
        <taxon>Trypanosoma</taxon>
        <taxon>Schizotrypanum</taxon>
    </lineage>
</organism>
<sequence length="287" mass="31287">MPPPLFLSSASANGAASFWSFSCRDQKPPPVAALPLVCARNITGERKSSIIAFVVIIFFSSLFRVPPMAPASLGSWEDKVEGERFVGGGDSLPRRLGHLRNALEGAKHPVPQRNVLTVVVLELQMVQVMGPDVEDVGNVQINAGVIEASQCATNKDKDHSCQCVHLAHGCDAAEKVQGKKMQVLTGDVLKRVDVDGVVDTAKRRHLAVVVLVDERVNGRPVQRPVEEGVEKVVDKKQRHEVQRHPRHGAKNCRPVHKVHAHAAHVGVDNKLVCVVHKEGRDDFGEVD</sequence>
<comment type="caution">
    <text evidence="1">The sequence shown here is derived from an EMBL/GenBank/DDBJ whole genome shotgun (WGS) entry which is preliminary data.</text>
</comment>
<feature type="non-terminal residue" evidence="1">
    <location>
        <position position="287"/>
    </location>
</feature>
<reference evidence="1 2" key="1">
    <citation type="journal article" date="2012" name="BMC Genomics">
        <title>Comparative genomic analysis of human infective Trypanosoma cruzi lineages with the bat-restricted subspecies T. cruzi marinkellei.</title>
        <authorList>
            <person name="Franzen O."/>
            <person name="Talavera-Lopez C."/>
            <person name="Ochaya S."/>
            <person name="Butler C.E."/>
            <person name="Messenger L.A."/>
            <person name="Lewis M.D."/>
            <person name="Llewellyn M.S."/>
            <person name="Marinkelle C.J."/>
            <person name="Tyler K.M."/>
            <person name="Miles M.A."/>
            <person name="Andersson B."/>
        </authorList>
    </citation>
    <scope>NUCLEOTIDE SEQUENCE [LARGE SCALE GENOMIC DNA]</scope>
    <source>
        <strain evidence="1 2">B7</strain>
    </source>
</reference>
<name>K2NFU1_TRYCR</name>
<dbReference type="EMBL" id="AHKC01007382">
    <property type="protein sequence ID" value="EKF38145.1"/>
    <property type="molecule type" value="Genomic_DNA"/>
</dbReference>
<dbReference type="Proteomes" id="UP000007350">
    <property type="component" value="Unassembled WGS sequence"/>
</dbReference>
<protein>
    <submittedName>
        <fullName evidence="1">Uncharacterized protein</fullName>
    </submittedName>
</protein>
<keyword evidence="2" id="KW-1185">Reference proteome</keyword>
<evidence type="ECO:0000313" key="2">
    <source>
        <dbReference type="Proteomes" id="UP000007350"/>
    </source>
</evidence>
<accession>K2NFU1</accession>
<proteinExistence type="predicted"/>